<feature type="compositionally biased region" description="Basic and acidic residues" evidence="2">
    <location>
        <begin position="92"/>
        <end position="102"/>
    </location>
</feature>
<dbReference type="Gene3D" id="1.25.10.10">
    <property type="entry name" value="Leucine-rich Repeat Variant"/>
    <property type="match status" value="1"/>
</dbReference>
<evidence type="ECO:0000256" key="2">
    <source>
        <dbReference type="SAM" id="MobiDB-lite"/>
    </source>
</evidence>
<dbReference type="InterPro" id="IPR039874">
    <property type="entry name" value="WAPL"/>
</dbReference>
<dbReference type="InterPro" id="IPR022771">
    <property type="entry name" value="WAPL_C"/>
</dbReference>
<evidence type="ECO:0000256" key="1">
    <source>
        <dbReference type="ARBA" id="ARBA00006854"/>
    </source>
</evidence>
<dbReference type="PANTHER" id="PTHR22100:SF13">
    <property type="entry name" value="WINGS APART-LIKE PROTEIN HOMOLOG"/>
    <property type="match status" value="1"/>
</dbReference>
<feature type="compositionally biased region" description="Polar residues" evidence="2">
    <location>
        <begin position="521"/>
        <end position="541"/>
    </location>
</feature>
<accession>A0A292PUC1</accession>
<organism evidence="4 5">
    <name type="scientific">Tuber aestivum</name>
    <name type="common">summer truffle</name>
    <dbReference type="NCBI Taxonomy" id="59557"/>
    <lineage>
        <taxon>Eukaryota</taxon>
        <taxon>Fungi</taxon>
        <taxon>Dikarya</taxon>
        <taxon>Ascomycota</taxon>
        <taxon>Pezizomycotina</taxon>
        <taxon>Pezizomycetes</taxon>
        <taxon>Pezizales</taxon>
        <taxon>Tuberaceae</taxon>
        <taxon>Tuber</taxon>
    </lineage>
</organism>
<proteinExistence type="inferred from homology"/>
<dbReference type="EMBL" id="LN891028">
    <property type="protein sequence ID" value="CUS11202.1"/>
    <property type="molecule type" value="Genomic_DNA"/>
</dbReference>
<evidence type="ECO:0000313" key="4">
    <source>
        <dbReference type="EMBL" id="CUS11202.1"/>
    </source>
</evidence>
<dbReference type="Pfam" id="PF07814">
    <property type="entry name" value="WAPL"/>
    <property type="match status" value="1"/>
</dbReference>
<evidence type="ECO:0000313" key="5">
    <source>
        <dbReference type="Proteomes" id="UP001412239"/>
    </source>
</evidence>
<feature type="compositionally biased region" description="Polar residues" evidence="2">
    <location>
        <begin position="121"/>
        <end position="131"/>
    </location>
</feature>
<dbReference type="PANTHER" id="PTHR22100">
    <property type="entry name" value="WINGS APART-LIKE PROTEIN HOMOLOG"/>
    <property type="match status" value="1"/>
</dbReference>
<evidence type="ECO:0000259" key="3">
    <source>
        <dbReference type="Pfam" id="PF07814"/>
    </source>
</evidence>
<feature type="compositionally biased region" description="Polar residues" evidence="2">
    <location>
        <begin position="500"/>
        <end position="513"/>
    </location>
</feature>
<dbReference type="Proteomes" id="UP001412239">
    <property type="component" value="Unassembled WGS sequence"/>
</dbReference>
<feature type="compositionally biased region" description="Basic and acidic residues" evidence="2">
    <location>
        <begin position="354"/>
        <end position="365"/>
    </location>
</feature>
<feature type="compositionally biased region" description="Low complexity" evidence="2">
    <location>
        <begin position="487"/>
        <end position="499"/>
    </location>
</feature>
<reference evidence="4" key="1">
    <citation type="submission" date="2015-10" db="EMBL/GenBank/DDBJ databases">
        <authorList>
            <person name="Regsiter A."/>
            <person name="william w."/>
        </authorList>
    </citation>
    <scope>NUCLEOTIDE SEQUENCE</scope>
    <source>
        <strain evidence="4">Montdore</strain>
    </source>
</reference>
<feature type="region of interest" description="Disordered" evidence="2">
    <location>
        <begin position="23"/>
        <end position="49"/>
    </location>
</feature>
<comment type="similarity">
    <text evidence="1">Belongs to the WAPL family.</text>
</comment>
<feature type="compositionally biased region" description="Polar residues" evidence="2">
    <location>
        <begin position="40"/>
        <end position="49"/>
    </location>
</feature>
<gene>
    <name evidence="4" type="ORF">GSTUAT00004701001</name>
</gene>
<dbReference type="AlphaFoldDB" id="A0A292PUC1"/>
<keyword evidence="5" id="KW-1185">Reference proteome</keyword>
<feature type="region of interest" description="Disordered" evidence="2">
    <location>
        <begin position="326"/>
        <end position="455"/>
    </location>
</feature>
<sequence length="1090" mass="119497">MEDLQQRHRRPAVTYGKSIKKRFPDAPGIFTTPDRASKSPEVSNEAQQNKVTAAAAAAATTTSKITTATRATTTAIIPLSPAAPVRVMEAQQQREMEKEKAKGSILARNPVQQEQHQPQQKKASSGVNGKKSTFARAYLRNVTPPAPPTQSPIELATKKLDSADIFDFEVSSDVEEVPAIPVRKGSRGLMKNKRKPVITRPTVVAGPGTPSTESDIPEAKIAASKKRSYKKGGGVTVPEPKRRKSLKGSDDEMAVSVAKGRGVVSTALPKGKQDLKGDKITSTAKVTKNSTVFKVIKHPAAFEVSIPYTLDGQPSTKPVLSKSIVKSEAQSLTGQEQEKRLKPLTKPKSAPDLVAEKGAAREKAQKPPPRNTAGKETTKKSGRVTLKTVAASRAQKTVPVMLPSLKTKHASPEPPIPAHEGLVGPNTSAPADKKAGKKGKTKAAPRGTKRLSEELSDGDEFDIPLIAELRPVRRRRLIDTLGGGTRGSRAGTRSTSVTSDSSADCNSFTQDAQYPQFPQLPESQNGPSQAQDLFQFGSQGQKPPALKPTYSTGRIGPKVTYAQQRSFKADENMSEQNLFGIPLMMMPSPYSGKKDIAFDEGLEEEPLATNKGMMRNIHELREAGSNNRFLDDVEDFFSDIEGKNVPLGTKRSGYVGLACKMVDKTFVRNFRANNFDARLLKRVAKQTDEVICFALAFMIARLLQKDSTLQLLAEIHTNGALDMLVRMLDFERDIKMVSKDKKTNMSKAAQEMAMDLRTLVDKSTVFPRSKPTVYSAQIMGLMVLEMAIRSLRVAGIHDRIVSLDVLSELVSMVKPFTTPAKSGKALDMLVLELLLSTLEAWACGLDVEIETAFSKDELTTLTDVIPTIMSQAVTGDNGEFHVGDFDVKDILLLTLRLNINITNDRTETCDALACSDLIPILIEMIRSRFGILDGQLEEVPRLVNLDLLVLGLGLLNNFAEMSIPGRCSVLRKDETGLLLLDILVKLFLARFAKTEDADSLEESQSNVGFGYLAILLGNLCQDTEIRIATRNQLPNKSLNILYESMEVFIAHHRKVDELKDENDIFYQLGEAHCAFTERLERVVRRLKEGY</sequence>
<protein>
    <recommendedName>
        <fullName evidence="3">Wings apart-like protein C-terminal domain-containing protein</fullName>
    </recommendedName>
</protein>
<feature type="region of interest" description="Disordered" evidence="2">
    <location>
        <begin position="191"/>
        <end position="254"/>
    </location>
</feature>
<feature type="region of interest" description="Disordered" evidence="2">
    <location>
        <begin position="480"/>
        <end position="553"/>
    </location>
</feature>
<name>A0A292PUC1_9PEZI</name>
<feature type="region of interest" description="Disordered" evidence="2">
    <location>
        <begin position="87"/>
        <end position="132"/>
    </location>
</feature>
<feature type="compositionally biased region" description="Basic residues" evidence="2">
    <location>
        <begin position="435"/>
        <end position="449"/>
    </location>
</feature>
<dbReference type="InterPro" id="IPR011989">
    <property type="entry name" value="ARM-like"/>
</dbReference>
<feature type="domain" description="Wings apart-like protein C-terminal" evidence="3">
    <location>
        <begin position="614"/>
        <end position="962"/>
    </location>
</feature>